<evidence type="ECO:0000313" key="1">
    <source>
        <dbReference type="EMBL" id="MFC4159385.1"/>
    </source>
</evidence>
<comment type="caution">
    <text evidence="1">The sequence shown here is derived from an EMBL/GenBank/DDBJ whole genome shotgun (WGS) entry which is preliminary data.</text>
</comment>
<sequence length="340" mass="36998">MSWQEFLRTQGGRIEESGEIAFADTGAAALDGVALVPLTHHGLIRFSGEETVAFLHGQLSSDLKKLPQNTIQYSSYSTPKGRMLASFLVLRDGVDLLLETPRPLLPALQKRLSMFVLRAKTRASDASEERVLLGLAGTRALTLAESVFGELPAEPMRGKPIDAGMLWRLGGDRIELVLTPELAPTIWQRLTEAGATPAGTAVWNLSDIRTGIVWVVPGNQEEFVPQMANMDLLGAISFNKGCYPGQEIVARTHYLGKLKRRAFRVRANGPIEPGQEVFSTEMQGQPSGRIALAAPADDGHWEALVVVQISSTQHPLHLGSLDGMPLELLDLPYPVRGPND</sequence>
<keyword evidence="2" id="KW-1185">Reference proteome</keyword>
<dbReference type="Gene3D" id="3.30.70.1400">
    <property type="entry name" value="Aminomethyltransferase beta-barrel domains"/>
    <property type="match status" value="1"/>
</dbReference>
<dbReference type="EMBL" id="JBHSBU010000001">
    <property type="protein sequence ID" value="MFC4159385.1"/>
    <property type="molecule type" value="Genomic_DNA"/>
</dbReference>
<dbReference type="PANTHER" id="PTHR22602:SF0">
    <property type="entry name" value="TRANSFERASE CAF17, MITOCHONDRIAL-RELATED"/>
    <property type="match status" value="1"/>
</dbReference>
<reference evidence="2" key="1">
    <citation type="journal article" date="2019" name="Int. J. Syst. Evol. Microbiol.">
        <title>The Global Catalogue of Microorganisms (GCM) 10K type strain sequencing project: providing services to taxonomists for standard genome sequencing and annotation.</title>
        <authorList>
            <consortium name="The Broad Institute Genomics Platform"/>
            <consortium name="The Broad Institute Genome Sequencing Center for Infectious Disease"/>
            <person name="Wu L."/>
            <person name="Ma J."/>
        </authorList>
    </citation>
    <scope>NUCLEOTIDE SEQUENCE [LARGE SCALE GENOMIC DNA]</scope>
    <source>
        <strain evidence="2">LMG 29894</strain>
    </source>
</reference>
<dbReference type="InterPro" id="IPR017703">
    <property type="entry name" value="YgfZ/GCV_T_CS"/>
</dbReference>
<dbReference type="Gene3D" id="3.30.70.1630">
    <property type="match status" value="1"/>
</dbReference>
<accession>A0ABV8MR64</accession>
<dbReference type="NCBIfam" id="TIGR03317">
    <property type="entry name" value="ygfZ_signature"/>
    <property type="match status" value="1"/>
</dbReference>
<dbReference type="RefSeq" id="WP_378163082.1">
    <property type="nucleotide sequence ID" value="NZ_JBHSBU010000001.1"/>
</dbReference>
<proteinExistence type="predicted"/>
<organism evidence="1 2">
    <name type="scientific">Chitinimonas lacunae</name>
    <dbReference type="NCBI Taxonomy" id="1963018"/>
    <lineage>
        <taxon>Bacteria</taxon>
        <taxon>Pseudomonadati</taxon>
        <taxon>Pseudomonadota</taxon>
        <taxon>Betaproteobacteria</taxon>
        <taxon>Neisseriales</taxon>
        <taxon>Chitinibacteraceae</taxon>
        <taxon>Chitinimonas</taxon>
    </lineage>
</organism>
<name>A0ABV8MR64_9NEIS</name>
<dbReference type="InterPro" id="IPR045179">
    <property type="entry name" value="YgfZ/GcvT"/>
</dbReference>
<dbReference type="Proteomes" id="UP001595791">
    <property type="component" value="Unassembled WGS sequence"/>
</dbReference>
<dbReference type="PANTHER" id="PTHR22602">
    <property type="entry name" value="TRANSFERASE CAF17, MITOCHONDRIAL-RELATED"/>
    <property type="match status" value="1"/>
</dbReference>
<dbReference type="Gene3D" id="2.40.30.160">
    <property type="match status" value="1"/>
</dbReference>
<protein>
    <submittedName>
        <fullName evidence="1">YgfZ/GcvT domain-containing protein</fullName>
    </submittedName>
</protein>
<dbReference type="SUPFAM" id="SSF103025">
    <property type="entry name" value="Folate-binding domain"/>
    <property type="match status" value="1"/>
</dbReference>
<gene>
    <name evidence="1" type="ORF">ACFOW7_08465</name>
</gene>
<evidence type="ECO:0000313" key="2">
    <source>
        <dbReference type="Proteomes" id="UP001595791"/>
    </source>
</evidence>